<dbReference type="Proteomes" id="UP000013827">
    <property type="component" value="Unassembled WGS sequence"/>
</dbReference>
<dbReference type="AlphaFoldDB" id="A0A0D3IHH3"/>
<dbReference type="SFLD" id="SFLDS00005">
    <property type="entry name" value="Isoprenoid_Synthase_Type_I"/>
    <property type="match status" value="1"/>
</dbReference>
<evidence type="ECO:0000256" key="2">
    <source>
        <dbReference type="ARBA" id="ARBA00022842"/>
    </source>
</evidence>
<dbReference type="GO" id="GO:0004659">
    <property type="term" value="F:prenyltransferase activity"/>
    <property type="evidence" value="ECO:0007669"/>
    <property type="project" value="InterPro"/>
</dbReference>
<dbReference type="Pfam" id="PF02373">
    <property type="entry name" value="JmjC"/>
    <property type="match status" value="1"/>
</dbReference>
<dbReference type="GeneID" id="17256763"/>
<dbReference type="GO" id="GO:0008299">
    <property type="term" value="P:isoprenoid biosynthetic process"/>
    <property type="evidence" value="ECO:0007669"/>
    <property type="project" value="InterPro"/>
</dbReference>
<accession>A0A0D3IHH3</accession>
<feature type="region of interest" description="Disordered" evidence="3">
    <location>
        <begin position="264"/>
        <end position="295"/>
    </location>
</feature>
<dbReference type="GeneID" id="17256986"/>
<dbReference type="PROSITE" id="PS51184">
    <property type="entry name" value="JMJC"/>
    <property type="match status" value="1"/>
</dbReference>
<dbReference type="InterPro" id="IPR003347">
    <property type="entry name" value="JmjC_dom"/>
</dbReference>
<dbReference type="PANTHER" id="PTHR12001:SF44">
    <property type="entry name" value="GERANYLGERANYL PYROPHOSPHATE SYNTHASE"/>
    <property type="match status" value="1"/>
</dbReference>
<dbReference type="InterPro" id="IPR033749">
    <property type="entry name" value="Polyprenyl_synt_CS"/>
</dbReference>
<dbReference type="CDD" id="cd00685">
    <property type="entry name" value="Trans_IPPS_HT"/>
    <property type="match status" value="1"/>
</dbReference>
<organism evidence="5 6">
    <name type="scientific">Emiliania huxleyi (strain CCMP1516)</name>
    <dbReference type="NCBI Taxonomy" id="280463"/>
    <lineage>
        <taxon>Eukaryota</taxon>
        <taxon>Haptista</taxon>
        <taxon>Haptophyta</taxon>
        <taxon>Prymnesiophyceae</taxon>
        <taxon>Isochrysidales</taxon>
        <taxon>Noelaerhabdaceae</taxon>
        <taxon>Emiliania</taxon>
    </lineage>
</organism>
<dbReference type="SUPFAM" id="SSF48576">
    <property type="entry name" value="Terpenoid synthases"/>
    <property type="match status" value="1"/>
</dbReference>
<dbReference type="EnsemblProtists" id="EOD10708">
    <property type="protein sequence ID" value="EOD10708"/>
    <property type="gene ID" value="EMIHUDRAFT_465220"/>
</dbReference>
<dbReference type="Gene3D" id="1.10.600.10">
    <property type="entry name" value="Farnesyl Diphosphate Synthase"/>
    <property type="match status" value="1"/>
</dbReference>
<dbReference type="PaxDb" id="2903-EOD10708"/>
<evidence type="ECO:0000256" key="3">
    <source>
        <dbReference type="SAM" id="MobiDB-lite"/>
    </source>
</evidence>
<protein>
    <recommendedName>
        <fullName evidence="4">JmjC domain-containing protein</fullName>
    </recommendedName>
</protein>
<dbReference type="RefSeq" id="XP_005763262.1">
    <property type="nucleotide sequence ID" value="XM_005763205.1"/>
</dbReference>
<dbReference type="KEGG" id="ehx:EMIHUDRAFT_470946"/>
<dbReference type="HOGENOM" id="CLU_480163_0_0_1"/>
<dbReference type="RefSeq" id="XP_005763137.1">
    <property type="nucleotide sequence ID" value="XM_005763080.1"/>
</dbReference>
<dbReference type="SUPFAM" id="SSF51197">
    <property type="entry name" value="Clavaminate synthase-like"/>
    <property type="match status" value="1"/>
</dbReference>
<reference evidence="5" key="2">
    <citation type="submission" date="2024-10" db="UniProtKB">
        <authorList>
            <consortium name="EnsemblProtists"/>
        </authorList>
    </citation>
    <scope>IDENTIFICATION</scope>
</reference>
<keyword evidence="2" id="KW-0460">Magnesium</keyword>
<proteinExistence type="predicted"/>
<dbReference type="SMART" id="SM00558">
    <property type="entry name" value="JmjC"/>
    <property type="match status" value="1"/>
</dbReference>
<dbReference type="InterPro" id="IPR008949">
    <property type="entry name" value="Isoprenoid_synthase_dom_sf"/>
</dbReference>
<keyword evidence="6" id="KW-1185">Reference proteome</keyword>
<evidence type="ECO:0000256" key="1">
    <source>
        <dbReference type="ARBA" id="ARBA00022723"/>
    </source>
</evidence>
<dbReference type="STRING" id="2903.R1BLF2"/>
<name>A0A0D3IHH3_EMIH1</name>
<evidence type="ECO:0000259" key="4">
    <source>
        <dbReference type="PROSITE" id="PS51184"/>
    </source>
</evidence>
<evidence type="ECO:0000313" key="5">
    <source>
        <dbReference type="EnsemblProtists" id="EOD10708"/>
    </source>
</evidence>
<dbReference type="KEGG" id="ehx:EMIHUDRAFT_465220"/>
<dbReference type="Pfam" id="PF00348">
    <property type="entry name" value="polyprenyl_synt"/>
    <property type="match status" value="1"/>
</dbReference>
<dbReference type="InterPro" id="IPR000092">
    <property type="entry name" value="Polyprenyl_synt"/>
</dbReference>
<dbReference type="EnsemblProtists" id="EOD10833">
    <property type="protein sequence ID" value="EOD10833"/>
    <property type="gene ID" value="EMIHUDRAFT_470946"/>
</dbReference>
<sequence>MATSYTPHARDQTLLEVYDYINQVPGKDVRGRLIDAFNAWLRIPADTIGVIKAIITELHNASLLVDDIEDNSTLRRGIPVAHSIYGVPTTINSANYVYFLALERCHQLGNPAAMNIFVHELLNLHRGQGQDILWRDNLRCPTEEEYRRMVLDKTGGLFRLAVGLMQAFSASEVDFTPLVNQLALYFQIRDDLINLSSDDYMASKSYAEDLTEGKFSFPIIHCITSRPTRRRCQQKEVLLEVERLGGHEELVSLLEYLDRQVRTSEPAGGGAGGGAQPASPRRAAEAGGGGAAASAPNVEHRVDSLLDDWPAREWTFDSLRKRIGQALVDTGSSTGGVPFYLVAANAQRGRSGTADLALYVFDSDFSADSGKSCLLEDVDRLPTLTRGSVCEAGAAAEHDDRPVWRWLLAGPEGSGTLIHQDPWGYTSWNALFVGDKRWILFPPSVPRETLHPPRTDLIGRAAACLGLHLPRGACEFMDEVLPALRGQGLGEVDLVQRPGEVIAFPAGWWHAVVNLDATLAWTESFMRTRDLASITHALRRGGLGDFANVVQDEATATSVVQDLPLERK</sequence>
<dbReference type="PROSITE" id="PS00723">
    <property type="entry name" value="POLYPRENYL_SYNTHASE_1"/>
    <property type="match status" value="1"/>
</dbReference>
<dbReference type="GO" id="GO:0046872">
    <property type="term" value="F:metal ion binding"/>
    <property type="evidence" value="ECO:0007669"/>
    <property type="project" value="UniProtKB-KW"/>
</dbReference>
<dbReference type="PANTHER" id="PTHR12001">
    <property type="entry name" value="GERANYLGERANYL PYROPHOSPHATE SYNTHASE"/>
    <property type="match status" value="1"/>
</dbReference>
<dbReference type="eggNOG" id="KOG0777">
    <property type="taxonomic scope" value="Eukaryota"/>
</dbReference>
<dbReference type="Gene3D" id="2.60.120.650">
    <property type="entry name" value="Cupin"/>
    <property type="match status" value="1"/>
</dbReference>
<dbReference type="eggNOG" id="KOG2130">
    <property type="taxonomic scope" value="Eukaryota"/>
</dbReference>
<reference evidence="6" key="1">
    <citation type="journal article" date="2013" name="Nature">
        <title>Pan genome of the phytoplankton Emiliania underpins its global distribution.</title>
        <authorList>
            <person name="Read B.A."/>
            <person name="Kegel J."/>
            <person name="Klute M.J."/>
            <person name="Kuo A."/>
            <person name="Lefebvre S.C."/>
            <person name="Maumus F."/>
            <person name="Mayer C."/>
            <person name="Miller J."/>
            <person name="Monier A."/>
            <person name="Salamov A."/>
            <person name="Young J."/>
            <person name="Aguilar M."/>
            <person name="Claverie J.M."/>
            <person name="Frickenhaus S."/>
            <person name="Gonzalez K."/>
            <person name="Herman E.K."/>
            <person name="Lin Y.C."/>
            <person name="Napier J."/>
            <person name="Ogata H."/>
            <person name="Sarno A.F."/>
            <person name="Shmutz J."/>
            <person name="Schroeder D."/>
            <person name="de Vargas C."/>
            <person name="Verret F."/>
            <person name="von Dassow P."/>
            <person name="Valentin K."/>
            <person name="Van de Peer Y."/>
            <person name="Wheeler G."/>
            <person name="Dacks J.B."/>
            <person name="Delwiche C.F."/>
            <person name="Dyhrman S.T."/>
            <person name="Glockner G."/>
            <person name="John U."/>
            <person name="Richards T."/>
            <person name="Worden A.Z."/>
            <person name="Zhang X."/>
            <person name="Grigoriev I.V."/>
            <person name="Allen A.E."/>
            <person name="Bidle K."/>
            <person name="Borodovsky M."/>
            <person name="Bowler C."/>
            <person name="Brownlee C."/>
            <person name="Cock J.M."/>
            <person name="Elias M."/>
            <person name="Gladyshev V.N."/>
            <person name="Groth M."/>
            <person name="Guda C."/>
            <person name="Hadaegh A."/>
            <person name="Iglesias-Rodriguez M.D."/>
            <person name="Jenkins J."/>
            <person name="Jones B.M."/>
            <person name="Lawson T."/>
            <person name="Leese F."/>
            <person name="Lindquist E."/>
            <person name="Lobanov A."/>
            <person name="Lomsadze A."/>
            <person name="Malik S.B."/>
            <person name="Marsh M.E."/>
            <person name="Mackinder L."/>
            <person name="Mock T."/>
            <person name="Mueller-Roeber B."/>
            <person name="Pagarete A."/>
            <person name="Parker M."/>
            <person name="Probert I."/>
            <person name="Quesneville H."/>
            <person name="Raines C."/>
            <person name="Rensing S.A."/>
            <person name="Riano-Pachon D.M."/>
            <person name="Richier S."/>
            <person name="Rokitta S."/>
            <person name="Shiraiwa Y."/>
            <person name="Soanes D.M."/>
            <person name="van der Giezen M."/>
            <person name="Wahlund T.M."/>
            <person name="Williams B."/>
            <person name="Wilson W."/>
            <person name="Wolfe G."/>
            <person name="Wurch L.L."/>
        </authorList>
    </citation>
    <scope>NUCLEOTIDE SEQUENCE</scope>
</reference>
<keyword evidence="1" id="KW-0479">Metal-binding</keyword>
<feature type="domain" description="JmjC" evidence="4">
    <location>
        <begin position="358"/>
        <end position="542"/>
    </location>
</feature>
<evidence type="ECO:0000313" key="6">
    <source>
        <dbReference type="Proteomes" id="UP000013827"/>
    </source>
</evidence>